<dbReference type="SUPFAM" id="SSF56762">
    <property type="entry name" value="HydB/Nqo4-like"/>
    <property type="match status" value="1"/>
</dbReference>
<accession>A0A7H0SR61</accession>
<dbReference type="PANTHER" id="PTHR43600:SF2">
    <property type="entry name" value="F420-NON-REDUCING HYDROGENASE VHU SUBUNIT A"/>
    <property type="match status" value="1"/>
</dbReference>
<feature type="binding site" evidence="6">
    <location>
        <position position="39"/>
    </location>
    <ligand>
        <name>Mg(2+)</name>
        <dbReference type="ChEBI" id="CHEBI:18420"/>
    </ligand>
</feature>
<proteinExistence type="inferred from homology"/>
<reference evidence="7 8" key="1">
    <citation type="submission" date="2019-12" db="EMBL/GenBank/DDBJ databases">
        <title>Corynebacterium sp. nov., isolated from feces of the Anser Albifrons in China.</title>
        <authorList>
            <person name="Liu Q."/>
        </authorList>
    </citation>
    <scope>NUCLEOTIDE SEQUENCE [LARGE SCALE GENOMIC DNA]</scope>
    <source>
        <strain evidence="7 8">4H37-19</strain>
    </source>
</reference>
<feature type="binding site" evidence="6">
    <location>
        <position position="362"/>
    </location>
    <ligand>
        <name>Fe cation</name>
        <dbReference type="ChEBI" id="CHEBI:24875"/>
    </ligand>
</feature>
<evidence type="ECO:0000256" key="3">
    <source>
        <dbReference type="ARBA" id="ARBA00022596"/>
    </source>
</evidence>
<dbReference type="PANTHER" id="PTHR43600">
    <property type="entry name" value="COENZYME F420 HYDROGENASE, SUBUNIT ALPHA"/>
    <property type="match status" value="1"/>
</dbReference>
<evidence type="ECO:0000313" key="8">
    <source>
        <dbReference type="Proteomes" id="UP000516320"/>
    </source>
</evidence>
<keyword evidence="3 6" id="KW-0533">Nickel</keyword>
<feature type="binding site" evidence="6">
    <location>
        <position position="61"/>
    </location>
    <ligand>
        <name>Ni(2+)</name>
        <dbReference type="ChEBI" id="CHEBI:49786"/>
    </ligand>
</feature>
<comment type="similarity">
    <text evidence="2">Belongs to the [NiFe]/[NiFeSe] hydrogenase large subunit family.</text>
</comment>
<keyword evidence="6" id="KW-0408">Iron</keyword>
<dbReference type="EMBL" id="CP046884">
    <property type="protein sequence ID" value="QNQ91036.1"/>
    <property type="molecule type" value="Genomic_DNA"/>
</dbReference>
<dbReference type="AlphaFoldDB" id="A0A7H0SR61"/>
<comment type="cofactor">
    <cofactor evidence="6">
        <name>Fe cation</name>
        <dbReference type="ChEBI" id="CHEBI:24875"/>
    </cofactor>
</comment>
<feature type="binding site" evidence="6">
    <location>
        <position position="58"/>
    </location>
    <ligand>
        <name>Ni(2+)</name>
        <dbReference type="ChEBI" id="CHEBI:49786"/>
    </ligand>
</feature>
<evidence type="ECO:0000313" key="7">
    <source>
        <dbReference type="EMBL" id="QNQ91036.1"/>
    </source>
</evidence>
<feature type="binding site" evidence="6">
    <location>
        <position position="313"/>
    </location>
    <ligand>
        <name>Mg(2+)</name>
        <dbReference type="ChEBI" id="CHEBI:18420"/>
    </ligand>
</feature>
<dbReference type="Pfam" id="PF00374">
    <property type="entry name" value="NiFeSe_Hases"/>
    <property type="match status" value="1"/>
</dbReference>
<dbReference type="GO" id="GO:0016491">
    <property type="term" value="F:oxidoreductase activity"/>
    <property type="evidence" value="ECO:0007669"/>
    <property type="project" value="UniProtKB-KW"/>
</dbReference>
<evidence type="ECO:0000256" key="6">
    <source>
        <dbReference type="PIRSR" id="PIRSR601501-1"/>
    </source>
</evidence>
<dbReference type="InterPro" id="IPR029014">
    <property type="entry name" value="NiFe-Hase_large"/>
</dbReference>
<feature type="binding site" evidence="6">
    <location>
        <position position="359"/>
    </location>
    <ligand>
        <name>Ni(2+)</name>
        <dbReference type="ChEBI" id="CHEBI:49786"/>
    </ligand>
</feature>
<dbReference type="Proteomes" id="UP000516320">
    <property type="component" value="Chromosome"/>
</dbReference>
<dbReference type="InterPro" id="IPR001501">
    <property type="entry name" value="Ni-dep_hyd_lsu"/>
</dbReference>
<evidence type="ECO:0000256" key="4">
    <source>
        <dbReference type="ARBA" id="ARBA00022723"/>
    </source>
</evidence>
<keyword evidence="5" id="KW-0560">Oxidoreductase</keyword>
<evidence type="ECO:0000256" key="5">
    <source>
        <dbReference type="ARBA" id="ARBA00023002"/>
    </source>
</evidence>
<name>A0A7H0SR61_9CORY</name>
<comment type="cofactor">
    <cofactor evidence="1 6">
        <name>Ni(2+)</name>
        <dbReference type="ChEBI" id="CHEBI:49786"/>
    </cofactor>
</comment>
<keyword evidence="6" id="KW-0460">Magnesium</keyword>
<evidence type="ECO:0000256" key="2">
    <source>
        <dbReference type="ARBA" id="ARBA00009292"/>
    </source>
</evidence>
<gene>
    <name evidence="7" type="ORF">GP475_10645</name>
</gene>
<sequence>MVPTLKLDQDINPFGVDICVDYETPPRAWLDLDALPRLEPHLRGRPVLEVPDIVKRLCGICPTPHHLAGVRALEDLLGISTIPPTAMLTRLLLHHASVIDTFSPRLLGTHRHLAIHARNTGKLLLRTAGCSGHFPDVAVVGGVRAHADSTYRDAAEEAVEKLIAELEQADIPDIPAPGWDGGVDLMLEPHPLGDSIRAGDETLAIHQLPEVVRETYPGHADCRPRIQLEGTWRLWRTGPAVRHGSAGVAALEASCRAAKDLLARKELWSGETRLSVDIDHHVTGVGVGLIDGPRGVLAHLYQANNGVLEHCQILTPTAQNAAWLADMLSSAIARYPKDQGDQTRLFTELECAVRLADPCLPCTHAPAGMMDINIHDQSGRR</sequence>
<dbReference type="Gene3D" id="1.10.645.10">
    <property type="entry name" value="Cytochrome-c3 Hydrogenase, chain B"/>
    <property type="match status" value="2"/>
</dbReference>
<evidence type="ECO:0000256" key="1">
    <source>
        <dbReference type="ARBA" id="ARBA00001967"/>
    </source>
</evidence>
<protein>
    <submittedName>
        <fullName evidence="7">Reducing hydrogenase subunit alpha</fullName>
    </submittedName>
</protein>
<dbReference type="GO" id="GO:0016151">
    <property type="term" value="F:nickel cation binding"/>
    <property type="evidence" value="ECO:0007669"/>
    <property type="project" value="InterPro"/>
</dbReference>
<keyword evidence="4 6" id="KW-0479">Metal-binding</keyword>
<feature type="binding site" evidence="6">
    <location>
        <position position="61"/>
    </location>
    <ligand>
        <name>Fe cation</name>
        <dbReference type="ChEBI" id="CHEBI:24875"/>
    </ligand>
</feature>
<keyword evidence="8" id="KW-1185">Reference proteome</keyword>
<organism evidence="7 8">
    <name type="scientific">Corynebacterium poyangense</name>
    <dbReference type="NCBI Taxonomy" id="2684405"/>
    <lineage>
        <taxon>Bacteria</taxon>
        <taxon>Bacillati</taxon>
        <taxon>Actinomycetota</taxon>
        <taxon>Actinomycetes</taxon>
        <taxon>Mycobacteriales</taxon>
        <taxon>Corynebacteriaceae</taxon>
        <taxon>Corynebacterium</taxon>
    </lineage>
</organism>
<dbReference type="KEGG" id="cpoy:GP475_10645"/>